<protein>
    <submittedName>
        <fullName evidence="1">Glycolipid-binding domain-containing protein</fullName>
    </submittedName>
</protein>
<comment type="caution">
    <text evidence="1">The sequence shown here is derived from an EMBL/GenBank/DDBJ whole genome shotgun (WGS) entry which is preliminary data.</text>
</comment>
<organism evidence="1 2">
    <name type="scientific">Noviherbaspirillum album</name>
    <dbReference type="NCBI Taxonomy" id="3080276"/>
    <lineage>
        <taxon>Bacteria</taxon>
        <taxon>Pseudomonadati</taxon>
        <taxon>Pseudomonadota</taxon>
        <taxon>Betaproteobacteria</taxon>
        <taxon>Burkholderiales</taxon>
        <taxon>Oxalobacteraceae</taxon>
        <taxon>Noviherbaspirillum</taxon>
    </lineage>
</organism>
<dbReference type="EMBL" id="JAWIIV010000001">
    <property type="protein sequence ID" value="MEC4717629.1"/>
    <property type="molecule type" value="Genomic_DNA"/>
</dbReference>
<keyword evidence="2" id="KW-1185">Reference proteome</keyword>
<dbReference type="Proteomes" id="UP001352263">
    <property type="component" value="Unassembled WGS sequence"/>
</dbReference>
<reference evidence="1 2" key="1">
    <citation type="submission" date="2023-10" db="EMBL/GenBank/DDBJ databases">
        <title>Noviherbaspirillum sp. CPCC 100848 genome assembly.</title>
        <authorList>
            <person name="Li X.Y."/>
            <person name="Fang X.M."/>
        </authorList>
    </citation>
    <scope>NUCLEOTIDE SEQUENCE [LARGE SCALE GENOMIC DNA]</scope>
    <source>
        <strain evidence="1 2">CPCC 100848</strain>
    </source>
</reference>
<dbReference type="InterPro" id="IPR009467">
    <property type="entry name" value="Glycolipid-bd_prot_put"/>
</dbReference>
<accession>A0ABU6J333</accession>
<evidence type="ECO:0000313" key="1">
    <source>
        <dbReference type="EMBL" id="MEC4717629.1"/>
    </source>
</evidence>
<proteinExistence type="predicted"/>
<evidence type="ECO:0000313" key="2">
    <source>
        <dbReference type="Proteomes" id="UP001352263"/>
    </source>
</evidence>
<dbReference type="Pfam" id="PF06475">
    <property type="entry name" value="Glycolipid_bind"/>
    <property type="match status" value="1"/>
</dbReference>
<sequence>MDKSLGKTICWTPTWKKAHEGIGLEHLLLTETNADSVVLGIDEERGPFRLVYRLSWDTGWQLHSAELSLVTERSFDSIALRTDGKGRWEDGAGRRLAELDGCRDIDIWPTPFTNSFPIRRRLLAIGERQEFRMAWVDGLDLTVRPQPQRYTRLSESMYLFESLDGSSFQAELPVDEDSIVLDYPGLFQRVKVV</sequence>
<dbReference type="RefSeq" id="WP_326504382.1">
    <property type="nucleotide sequence ID" value="NZ_JAWIIV010000001.1"/>
</dbReference>
<gene>
    <name evidence="1" type="ORF">RY831_00540</name>
</gene>
<name>A0ABU6J333_9BURK</name>
<dbReference type="SUPFAM" id="SSF159275">
    <property type="entry name" value="PA1994-like"/>
    <property type="match status" value="1"/>
</dbReference>